<keyword evidence="1" id="KW-1133">Transmembrane helix</keyword>
<feature type="transmembrane region" description="Helical" evidence="1">
    <location>
        <begin position="167"/>
        <end position="188"/>
    </location>
</feature>
<evidence type="ECO:0000313" key="2">
    <source>
        <dbReference type="EMBL" id="KAG5167339.1"/>
    </source>
</evidence>
<feature type="transmembrane region" description="Helical" evidence="1">
    <location>
        <begin position="78"/>
        <end position="100"/>
    </location>
</feature>
<proteinExistence type="predicted"/>
<comment type="caution">
    <text evidence="2">The sequence shown here is derived from an EMBL/GenBank/DDBJ whole genome shotgun (WGS) entry which is preliminary data.</text>
</comment>
<keyword evidence="1" id="KW-0472">Membrane</keyword>
<dbReference type="OrthoDB" id="3239304at2759"/>
<feature type="transmembrane region" description="Helical" evidence="1">
    <location>
        <begin position="40"/>
        <end position="58"/>
    </location>
</feature>
<keyword evidence="1" id="KW-0812">Transmembrane</keyword>
<accession>A0A8H7XXM3</accession>
<reference evidence="2" key="1">
    <citation type="submission" date="2021-02" db="EMBL/GenBank/DDBJ databases">
        <title>Psilocybe cubensis genome.</title>
        <authorList>
            <person name="Mckernan K.J."/>
            <person name="Crawford S."/>
            <person name="Trippe A."/>
            <person name="Kane L.T."/>
            <person name="Mclaughlin S."/>
        </authorList>
    </citation>
    <scope>NUCLEOTIDE SEQUENCE [LARGE SCALE GENOMIC DNA]</scope>
    <source>
        <strain evidence="2">MGC-MH-2018</strain>
    </source>
</reference>
<sequence>MPSMHWTDEPLSPGASTLVHSEPEHREHVYILRIIRARTAVWLCSFLILLISAFLGVGGNYLVKKLDHVITDYQRLVIFFHIMSFTFLGVSGIAGICAAITNTHTTRPQLFAALLCGHLIFGVISGAMCLHIIFQNTTSLERVASCSRLIATAAWNNLCHNGMLVKALSLGTFEFAWMLEVLSIYVAIKYASQLRAENNLKTVTYPVY</sequence>
<organism evidence="2">
    <name type="scientific">Psilocybe cubensis</name>
    <name type="common">Psychedelic mushroom</name>
    <name type="synonym">Stropharia cubensis</name>
    <dbReference type="NCBI Taxonomy" id="181762"/>
    <lineage>
        <taxon>Eukaryota</taxon>
        <taxon>Fungi</taxon>
        <taxon>Dikarya</taxon>
        <taxon>Basidiomycota</taxon>
        <taxon>Agaricomycotina</taxon>
        <taxon>Agaricomycetes</taxon>
        <taxon>Agaricomycetidae</taxon>
        <taxon>Agaricales</taxon>
        <taxon>Agaricineae</taxon>
        <taxon>Strophariaceae</taxon>
        <taxon>Psilocybe</taxon>
    </lineage>
</organism>
<name>A0A8H7XXM3_PSICU</name>
<evidence type="ECO:0000256" key="1">
    <source>
        <dbReference type="SAM" id="Phobius"/>
    </source>
</evidence>
<gene>
    <name evidence="2" type="ORF">JR316_007687</name>
</gene>
<feature type="transmembrane region" description="Helical" evidence="1">
    <location>
        <begin position="112"/>
        <end position="134"/>
    </location>
</feature>
<dbReference type="AlphaFoldDB" id="A0A8H7XXM3"/>
<protein>
    <submittedName>
        <fullName evidence="2">Uncharacterized protein</fullName>
    </submittedName>
</protein>
<dbReference type="EMBL" id="JAFIQS010000007">
    <property type="protein sequence ID" value="KAG5167339.1"/>
    <property type="molecule type" value="Genomic_DNA"/>
</dbReference>